<feature type="region of interest" description="Disordered" evidence="3">
    <location>
        <begin position="371"/>
        <end position="409"/>
    </location>
</feature>
<dbReference type="InterPro" id="IPR020084">
    <property type="entry name" value="NUDIX_hydrolase_CS"/>
</dbReference>
<dbReference type="STRING" id="1088868.CIN_21560"/>
<reference evidence="5 6" key="1">
    <citation type="submission" date="2011-10" db="EMBL/GenBank/DDBJ databases">
        <title>Genome Sequence of Commensalibacter intestini A911, isolated from Drosophila gut.</title>
        <authorList>
            <person name="Lee W.-J."/>
            <person name="Kim E.-K."/>
        </authorList>
    </citation>
    <scope>NUCLEOTIDE SEQUENCE [LARGE SCALE GENOMIC DNA]</scope>
    <source>
        <strain evidence="5 6">A911</strain>
    </source>
</reference>
<dbReference type="SUPFAM" id="SSF55811">
    <property type="entry name" value="Nudix"/>
    <property type="match status" value="1"/>
</dbReference>
<dbReference type="PROSITE" id="PS00018">
    <property type="entry name" value="EF_HAND_1"/>
    <property type="match status" value="1"/>
</dbReference>
<name>G6F3G0_9PROT</name>
<dbReference type="InterPro" id="IPR015797">
    <property type="entry name" value="NUDIX_hydrolase-like_dom_sf"/>
</dbReference>
<feature type="compositionally biased region" description="Basic and acidic residues" evidence="3">
    <location>
        <begin position="466"/>
        <end position="478"/>
    </location>
</feature>
<keyword evidence="2" id="KW-0378">Hydrolase</keyword>
<feature type="domain" description="Nudix hydrolase" evidence="4">
    <location>
        <begin position="1"/>
        <end position="111"/>
    </location>
</feature>
<evidence type="ECO:0000313" key="6">
    <source>
        <dbReference type="Proteomes" id="UP000005939"/>
    </source>
</evidence>
<dbReference type="Proteomes" id="UP000005939">
    <property type="component" value="Unassembled WGS sequence"/>
</dbReference>
<dbReference type="GO" id="GO:0016787">
    <property type="term" value="F:hydrolase activity"/>
    <property type="evidence" value="ECO:0007669"/>
    <property type="project" value="UniProtKB-KW"/>
</dbReference>
<dbReference type="Gene3D" id="3.90.79.10">
    <property type="entry name" value="Nucleoside Triphosphate Pyrophosphohydrolase"/>
    <property type="match status" value="1"/>
</dbReference>
<feature type="compositionally biased region" description="Basic and acidic residues" evidence="3">
    <location>
        <begin position="430"/>
        <end position="440"/>
    </location>
</feature>
<dbReference type="PROSITE" id="PS00893">
    <property type="entry name" value="NUDIX_BOX"/>
    <property type="match status" value="1"/>
</dbReference>
<dbReference type="InterPro" id="IPR000086">
    <property type="entry name" value="NUDIX_hydrolase_dom"/>
</dbReference>
<gene>
    <name evidence="5" type="ORF">CIN_21560</name>
</gene>
<dbReference type="Pfam" id="PF00293">
    <property type="entry name" value="NUDIX"/>
    <property type="match status" value="1"/>
</dbReference>
<organism evidence="5 6">
    <name type="scientific">Commensalibacter intestini A911</name>
    <dbReference type="NCBI Taxonomy" id="1088868"/>
    <lineage>
        <taxon>Bacteria</taxon>
        <taxon>Pseudomonadati</taxon>
        <taxon>Pseudomonadota</taxon>
        <taxon>Alphaproteobacteria</taxon>
        <taxon>Acetobacterales</taxon>
        <taxon>Acetobacteraceae</taxon>
    </lineage>
</organism>
<accession>G6F3G0</accession>
<feature type="region of interest" description="Disordered" evidence="3">
    <location>
        <begin position="430"/>
        <end position="478"/>
    </location>
</feature>
<dbReference type="PROSITE" id="PS51462">
    <property type="entry name" value="NUDIX"/>
    <property type="match status" value="1"/>
</dbReference>
<dbReference type="PANTHER" id="PTHR43046">
    <property type="entry name" value="GDP-MANNOSE MANNOSYL HYDROLASE"/>
    <property type="match status" value="1"/>
</dbReference>
<evidence type="ECO:0000256" key="2">
    <source>
        <dbReference type="ARBA" id="ARBA00022801"/>
    </source>
</evidence>
<protein>
    <recommendedName>
        <fullName evidence="4">Nudix hydrolase domain-containing protein</fullName>
    </recommendedName>
</protein>
<dbReference type="PANTHER" id="PTHR43046:SF14">
    <property type="entry name" value="MUTT_NUDIX FAMILY PROTEIN"/>
    <property type="match status" value="1"/>
</dbReference>
<evidence type="ECO:0000256" key="1">
    <source>
        <dbReference type="ARBA" id="ARBA00001946"/>
    </source>
</evidence>
<comment type="cofactor">
    <cofactor evidence="1">
        <name>Mg(2+)</name>
        <dbReference type="ChEBI" id="CHEBI:18420"/>
    </cofactor>
</comment>
<sequence>MGKSILLVKRKDNNLWSFPGGHKEREENPFETAIRETCEETGIELTKPIEDSFCNIRYEDLFISFIPFRLKELKEVSLDTDELIDARLFPINDLPSDCMDTVYTAIQWGSYDEHDVAQAIAKGELASPQYFDGNYLFDMRLTGTGTAKRNLEDKQTEITYRDPKEFLSKKFLNLCNGVRVVFDHPDKDNVDTEYLRNRQVGTVILPYVFDEEVWAIVKIASPLFSEMLMKTVYSTSPSVSNRSKNQPIYFEENKRALYESSPYVVDHLAIVSNGVWDKDGEALPGISTPINSIDKNGAKIIMPNDLDNEYNDLMKKVSNNRQDSCRKDDNNAFLEESKRKFEAQLEFAKERIENGDFTDKDKEYLDRAREQYEKAKKEAEGSTREDARRKDNQEPKLDAARKDDDENRLVTRDEMKEMFKGFAEHLGDKLSDVLSKKDSNEPPSEPTDDKKKDACKPDADGGAEPSKVDGEGTTDIDNKTIDALMKSKEGEEISDEERSQISDCQQTYTPIYQMHNKQAPKPLSFETYEQYSVRAMGGVIQHSPRWKDYGLDNLRKDKKLIAIAVDEVANDAKKAAQVNLQEKGELRQMRTSDGARTINSYTGASTGFTNMFSTPPRVATTH</sequence>
<evidence type="ECO:0000313" key="5">
    <source>
        <dbReference type="EMBL" id="EHD12910.1"/>
    </source>
</evidence>
<dbReference type="AlphaFoldDB" id="G6F3G0"/>
<evidence type="ECO:0000256" key="3">
    <source>
        <dbReference type="SAM" id="MobiDB-lite"/>
    </source>
</evidence>
<proteinExistence type="predicted"/>
<dbReference type="EMBL" id="AGFR01000018">
    <property type="protein sequence ID" value="EHD12910.1"/>
    <property type="molecule type" value="Genomic_DNA"/>
</dbReference>
<dbReference type="InterPro" id="IPR018247">
    <property type="entry name" value="EF_Hand_1_Ca_BS"/>
</dbReference>
<comment type="caution">
    <text evidence="5">The sequence shown here is derived from an EMBL/GenBank/DDBJ whole genome shotgun (WGS) entry which is preliminary data.</text>
</comment>
<feature type="compositionally biased region" description="Basic and acidic residues" evidence="3">
    <location>
        <begin position="447"/>
        <end position="459"/>
    </location>
</feature>
<evidence type="ECO:0000259" key="4">
    <source>
        <dbReference type="PROSITE" id="PS51462"/>
    </source>
</evidence>